<dbReference type="Pfam" id="PF00263">
    <property type="entry name" value="Secretin"/>
    <property type="match status" value="1"/>
</dbReference>
<name>A0A517YWH7_9BACT</name>
<keyword evidence="11" id="KW-1185">Reference proteome</keyword>
<proteinExistence type="inferred from homology"/>
<sequence length="717" mass="79730">MKLGITRFWFYQILVSVFALILSCSLCVHAEPQQLEEEIQLNLSANAELRLVVDVISQQLGLNIIYDEILNNKRITLKTQGKLYKSNLLQILQSSLQMKGLALVDDENGWKRIVQIRQFGEITDLIESDDDANTRPAYEIITWFYELEHAQPSNVLAFVRPILSTPGGNVSLVPNLNAIVITDYAGRVKQIQDMLVLFDRPGREVIWKAIEIQHAETQVLAQQINQLLEYKARNGSVNNNQLKPFYLTHDNRLNRLLVVAEVDWVQEIDRMVSALDQELSQSLNVYRLRFVLPKHMEQLITKVLKADAQHKRLNVVPDDDSLSLVVIATDDLHKKIENLISKFDIEANVDPRPIRAYKLNHADAGEVLKTMQELEGQGFVEGGVVNLDGETLKMAKFGKSEIRSIGGDSKVNVTADKNTNSILVMAPLQVHLVYEQLIKLLDKRRPQVLVECTIVTLDESDSQSLGVELGGDINFGDNIATKLFTSFGLSEINATTGERTISAGAGFNGTLIKTDVVDVLVKALAKKGKSRILAMPRLLVNDNATGSIDSVNEAPTSTINSDSGVSNQGFGGYEEAGTQIKITPHIAEGDHLRLEYDITLNSFTGEAANGNPPPRQTNKVKSEVTVPDGYTIVVGGVKRADRSEGNSSVPILGELPILEYLFGSGESKNSESVMYVFIRPIILRDDDFSDLKFFSNRSMKRAEMDVGYPSSEPLLMW</sequence>
<gene>
    <name evidence="10" type="primary">gspD</name>
    <name evidence="10" type="ORF">KS4_26500</name>
</gene>
<keyword evidence="4" id="KW-0472">Membrane</keyword>
<dbReference type="InterPro" id="IPR004846">
    <property type="entry name" value="T2SS/T3SS_dom"/>
</dbReference>
<keyword evidence="6" id="KW-0813">Transport</keyword>
<dbReference type="Gene3D" id="3.30.1370.120">
    <property type="match status" value="4"/>
</dbReference>
<protein>
    <submittedName>
        <fullName evidence="10">Type II secretion system protein D</fullName>
    </submittedName>
</protein>
<organism evidence="10 11">
    <name type="scientific">Poriferisphaera corsica</name>
    <dbReference type="NCBI Taxonomy" id="2528020"/>
    <lineage>
        <taxon>Bacteria</taxon>
        <taxon>Pseudomonadati</taxon>
        <taxon>Planctomycetota</taxon>
        <taxon>Phycisphaerae</taxon>
        <taxon>Phycisphaerales</taxon>
        <taxon>Phycisphaeraceae</taxon>
        <taxon>Poriferisphaera</taxon>
    </lineage>
</organism>
<dbReference type="Pfam" id="PF21305">
    <property type="entry name" value="type_II_gspD_N0"/>
    <property type="match status" value="1"/>
</dbReference>
<dbReference type="OrthoDB" id="9779724at2"/>
<dbReference type="Pfam" id="PF03958">
    <property type="entry name" value="Secretin_N"/>
    <property type="match status" value="2"/>
</dbReference>
<dbReference type="AlphaFoldDB" id="A0A517YWH7"/>
<feature type="domain" description="NolW-like" evidence="8">
    <location>
        <begin position="355"/>
        <end position="447"/>
    </location>
</feature>
<dbReference type="GO" id="GO:0009279">
    <property type="term" value="C:cell outer membrane"/>
    <property type="evidence" value="ECO:0007669"/>
    <property type="project" value="UniProtKB-SubCell"/>
</dbReference>
<dbReference type="InterPro" id="IPR049371">
    <property type="entry name" value="GspD-like_N0"/>
</dbReference>
<dbReference type="InterPro" id="IPR001775">
    <property type="entry name" value="GspD/PilQ"/>
</dbReference>
<dbReference type="EMBL" id="CP036425">
    <property type="protein sequence ID" value="QDU34580.1"/>
    <property type="molecule type" value="Genomic_DNA"/>
</dbReference>
<evidence type="ECO:0000256" key="5">
    <source>
        <dbReference type="RuleBase" id="RU004003"/>
    </source>
</evidence>
<comment type="subcellular location">
    <subcellularLocation>
        <location evidence="6">Cell outer membrane</location>
    </subcellularLocation>
    <subcellularLocation>
        <location evidence="1">Membrane</location>
    </subcellularLocation>
</comment>
<dbReference type="KEGG" id="pcor:KS4_26500"/>
<evidence type="ECO:0000256" key="4">
    <source>
        <dbReference type="ARBA" id="ARBA00023136"/>
    </source>
</evidence>
<evidence type="ECO:0000256" key="6">
    <source>
        <dbReference type="RuleBase" id="RU004004"/>
    </source>
</evidence>
<dbReference type="Gene3D" id="3.55.50.30">
    <property type="match status" value="1"/>
</dbReference>
<evidence type="ECO:0000313" key="10">
    <source>
        <dbReference type="EMBL" id="QDU34580.1"/>
    </source>
</evidence>
<reference evidence="10 11" key="1">
    <citation type="submission" date="2019-02" db="EMBL/GenBank/DDBJ databases">
        <title>Deep-cultivation of Planctomycetes and their phenomic and genomic characterization uncovers novel biology.</title>
        <authorList>
            <person name="Wiegand S."/>
            <person name="Jogler M."/>
            <person name="Boedeker C."/>
            <person name="Pinto D."/>
            <person name="Vollmers J."/>
            <person name="Rivas-Marin E."/>
            <person name="Kohn T."/>
            <person name="Peeters S.H."/>
            <person name="Heuer A."/>
            <person name="Rast P."/>
            <person name="Oberbeckmann S."/>
            <person name="Bunk B."/>
            <person name="Jeske O."/>
            <person name="Meyerdierks A."/>
            <person name="Storesund J.E."/>
            <person name="Kallscheuer N."/>
            <person name="Luecker S."/>
            <person name="Lage O.M."/>
            <person name="Pohl T."/>
            <person name="Merkel B.J."/>
            <person name="Hornburger P."/>
            <person name="Mueller R.-W."/>
            <person name="Bruemmer F."/>
            <person name="Labrenz M."/>
            <person name="Spormann A.M."/>
            <person name="Op den Camp H."/>
            <person name="Overmann J."/>
            <person name="Amann R."/>
            <person name="Jetten M.S.M."/>
            <person name="Mascher T."/>
            <person name="Medema M.H."/>
            <person name="Devos D.P."/>
            <person name="Kaster A.-K."/>
            <person name="Ovreas L."/>
            <person name="Rohde M."/>
            <person name="Galperin M.Y."/>
            <person name="Jogler C."/>
        </authorList>
    </citation>
    <scope>NUCLEOTIDE SEQUENCE [LARGE SCALE GENOMIC DNA]</scope>
    <source>
        <strain evidence="10 11">KS4</strain>
    </source>
</reference>
<keyword evidence="3" id="KW-0732">Signal</keyword>
<accession>A0A517YWH7</accession>
<dbReference type="GO" id="GO:0009306">
    <property type="term" value="P:protein secretion"/>
    <property type="evidence" value="ECO:0007669"/>
    <property type="project" value="InterPro"/>
</dbReference>
<comment type="similarity">
    <text evidence="5">Belongs to the bacterial secretin family.</text>
</comment>
<dbReference type="PANTHER" id="PTHR30332:SF24">
    <property type="entry name" value="SECRETIN GSPD-RELATED"/>
    <property type="match status" value="1"/>
</dbReference>
<feature type="domain" description="GspD-like N0" evidence="9">
    <location>
        <begin position="45"/>
        <end position="112"/>
    </location>
</feature>
<dbReference type="InterPro" id="IPR050810">
    <property type="entry name" value="Bact_Secretion_Sys_Channel"/>
</dbReference>
<evidence type="ECO:0000256" key="3">
    <source>
        <dbReference type="ARBA" id="ARBA00022729"/>
    </source>
</evidence>
<evidence type="ECO:0000259" key="8">
    <source>
        <dbReference type="Pfam" id="PF03958"/>
    </source>
</evidence>
<dbReference type="RefSeq" id="WP_145078619.1">
    <property type="nucleotide sequence ID" value="NZ_CP036425.1"/>
</dbReference>
<dbReference type="PRINTS" id="PR00811">
    <property type="entry name" value="BCTERIALGSPD"/>
</dbReference>
<evidence type="ECO:0000313" key="11">
    <source>
        <dbReference type="Proteomes" id="UP000317369"/>
    </source>
</evidence>
<dbReference type="PANTHER" id="PTHR30332">
    <property type="entry name" value="PROBABLE GENERAL SECRETION PATHWAY PROTEIN D"/>
    <property type="match status" value="1"/>
</dbReference>
<evidence type="ECO:0000256" key="2">
    <source>
        <dbReference type="ARBA" id="ARBA00022692"/>
    </source>
</evidence>
<feature type="domain" description="NolW-like" evidence="8">
    <location>
        <begin position="145"/>
        <end position="203"/>
    </location>
</feature>
<evidence type="ECO:0000259" key="9">
    <source>
        <dbReference type="Pfam" id="PF21305"/>
    </source>
</evidence>
<dbReference type="InterPro" id="IPR038591">
    <property type="entry name" value="NolW-like_sf"/>
</dbReference>
<feature type="domain" description="Type II/III secretion system secretin-like" evidence="7">
    <location>
        <begin position="523"/>
        <end position="684"/>
    </location>
</feature>
<dbReference type="PROSITE" id="PS51257">
    <property type="entry name" value="PROKAR_LIPOPROTEIN"/>
    <property type="match status" value="1"/>
</dbReference>
<evidence type="ECO:0000256" key="1">
    <source>
        <dbReference type="ARBA" id="ARBA00004370"/>
    </source>
</evidence>
<evidence type="ECO:0000259" key="7">
    <source>
        <dbReference type="Pfam" id="PF00263"/>
    </source>
</evidence>
<dbReference type="GO" id="GO:0015627">
    <property type="term" value="C:type II protein secretion system complex"/>
    <property type="evidence" value="ECO:0007669"/>
    <property type="project" value="TreeGrafter"/>
</dbReference>
<dbReference type="Proteomes" id="UP000317369">
    <property type="component" value="Chromosome"/>
</dbReference>
<dbReference type="InterPro" id="IPR005644">
    <property type="entry name" value="NolW-like"/>
</dbReference>
<keyword evidence="2" id="KW-0812">Transmembrane</keyword>